<dbReference type="InterPro" id="IPR007419">
    <property type="entry name" value="BFD-like_2Fe2S-bd_dom"/>
</dbReference>
<dbReference type="SUPFAM" id="SSF55124">
    <property type="entry name" value="Nitrite/Sulfite reductase N-terminal domain-like"/>
    <property type="match status" value="1"/>
</dbReference>
<keyword evidence="13 15" id="KW-0534">Nitrate assimilation</keyword>
<dbReference type="InterPro" id="IPR052034">
    <property type="entry name" value="NasD-like"/>
</dbReference>
<comment type="cofactor">
    <cofactor evidence="16">
        <name>siroheme</name>
        <dbReference type="ChEBI" id="CHEBI:60052"/>
    </cofactor>
    <text evidence="16">Binds 1 siroheme per subunit.</text>
</comment>
<keyword evidence="6 15" id="KW-0285">Flavoprotein</keyword>
<dbReference type="Gene3D" id="2.102.10.10">
    <property type="entry name" value="Rieske [2Fe-2S] iron-sulphur domain"/>
    <property type="match status" value="1"/>
</dbReference>
<proteinExistence type="inferred from homology"/>
<keyword evidence="8 16" id="KW-0479">Metal-binding</keyword>
<evidence type="ECO:0000256" key="5">
    <source>
        <dbReference type="ARBA" id="ARBA00022617"/>
    </source>
</evidence>
<dbReference type="SUPFAM" id="SSF50022">
    <property type="entry name" value="ISP domain"/>
    <property type="match status" value="1"/>
</dbReference>
<evidence type="ECO:0000256" key="3">
    <source>
        <dbReference type="ARBA" id="ARBA00010429"/>
    </source>
</evidence>
<dbReference type="InterPro" id="IPR017941">
    <property type="entry name" value="Rieske_2Fe-2S"/>
</dbReference>
<protein>
    <submittedName>
        <fullName evidence="18">Nitrite reductase large subunit NirB</fullName>
    </submittedName>
</protein>
<evidence type="ECO:0000256" key="9">
    <source>
        <dbReference type="ARBA" id="ARBA00022827"/>
    </source>
</evidence>
<evidence type="ECO:0000256" key="11">
    <source>
        <dbReference type="ARBA" id="ARBA00023004"/>
    </source>
</evidence>
<dbReference type="AlphaFoldDB" id="A0AAJ1AG41"/>
<dbReference type="Gene3D" id="3.90.480.20">
    <property type="match status" value="1"/>
</dbReference>
<dbReference type="GO" id="GO:0046872">
    <property type="term" value="F:metal ion binding"/>
    <property type="evidence" value="ECO:0007669"/>
    <property type="project" value="UniProtKB-KW"/>
</dbReference>
<dbReference type="Proteomes" id="UP001197609">
    <property type="component" value="Unassembled WGS sequence"/>
</dbReference>
<dbReference type="NCBIfam" id="TIGR02374">
    <property type="entry name" value="nitri_red_nirB"/>
    <property type="match status" value="1"/>
</dbReference>
<dbReference type="GO" id="GO:0008942">
    <property type="term" value="F:nitrite reductase [NAD(P)H] activity"/>
    <property type="evidence" value="ECO:0007669"/>
    <property type="project" value="InterPro"/>
</dbReference>
<keyword evidence="5 16" id="KW-0349">Heme</keyword>
<reference evidence="18 19" key="1">
    <citation type="journal article" date="2021" name="bioRxiv">
        <title>Unraveling nitrogen, sulfur and carbon metabolic pathways and microbial community transcriptional responses to substrate deprivation and toxicity stresses in a bioreactor mimicking anoxic brackish coastal sediment conditions.</title>
        <authorList>
            <person name="Martins P.D."/>
            <person name="Echeveste M.J."/>
            <person name="Arshad A."/>
            <person name="Kurth J."/>
            <person name="Ouboter H."/>
            <person name="Jetten M.S.M."/>
            <person name="Welte C.U."/>
        </authorList>
    </citation>
    <scope>NUCLEOTIDE SEQUENCE [LARGE SCALE GENOMIC DNA]</scope>
    <source>
        <strain evidence="18">MAG_38</strain>
    </source>
</reference>
<evidence type="ECO:0000256" key="1">
    <source>
        <dbReference type="ARBA" id="ARBA00001974"/>
    </source>
</evidence>
<evidence type="ECO:0000256" key="15">
    <source>
        <dbReference type="PIRNR" id="PIRNR037149"/>
    </source>
</evidence>
<dbReference type="InterPro" id="IPR006067">
    <property type="entry name" value="NO2/SO3_Rdtase_4Fe4S_dom"/>
</dbReference>
<dbReference type="PIRSF" id="PIRSF037149">
    <property type="entry name" value="NirB"/>
    <property type="match status" value="1"/>
</dbReference>
<feature type="binding site" evidence="16">
    <location>
        <position position="674"/>
    </location>
    <ligand>
        <name>[4Fe-4S] cluster</name>
        <dbReference type="ChEBI" id="CHEBI:49883"/>
    </ligand>
</feature>
<evidence type="ECO:0000313" key="19">
    <source>
        <dbReference type="Proteomes" id="UP001197609"/>
    </source>
</evidence>
<keyword evidence="4 16" id="KW-0004">4Fe-4S</keyword>
<dbReference type="Pfam" id="PF07992">
    <property type="entry name" value="Pyr_redox_2"/>
    <property type="match status" value="1"/>
</dbReference>
<dbReference type="PANTHER" id="PTHR43809:SF1">
    <property type="entry name" value="NITRITE REDUCTASE (NADH) LARGE SUBUNIT"/>
    <property type="match status" value="1"/>
</dbReference>
<organism evidence="18 19">
    <name type="scientific">Candidatus Methylomirabilis tolerans</name>
    <dbReference type="NCBI Taxonomy" id="3123416"/>
    <lineage>
        <taxon>Bacteria</taxon>
        <taxon>Candidatus Methylomirabilota</taxon>
        <taxon>Candidatus Methylomirabilia</taxon>
        <taxon>Candidatus Methylomirabilales</taxon>
        <taxon>Candidatus Methylomirabilaceae</taxon>
        <taxon>Candidatus Methylomirabilis</taxon>
    </lineage>
</organism>
<accession>A0AAJ1AG41</accession>
<dbReference type="SUPFAM" id="SSF56014">
    <property type="entry name" value="Nitrite and sulphite reductase 4Fe-4S domain-like"/>
    <property type="match status" value="1"/>
</dbReference>
<evidence type="ECO:0000313" key="18">
    <source>
        <dbReference type="EMBL" id="MBZ0159035.1"/>
    </source>
</evidence>
<evidence type="ECO:0000256" key="16">
    <source>
        <dbReference type="PIRSR" id="PIRSR037149-1"/>
    </source>
</evidence>
<dbReference type="Pfam" id="PF03460">
    <property type="entry name" value="NIR_SIR_ferr"/>
    <property type="match status" value="1"/>
</dbReference>
<dbReference type="Gene3D" id="3.30.390.30">
    <property type="match status" value="1"/>
</dbReference>
<comment type="cofactor">
    <cofactor evidence="14">
        <name>[2Fe-2S] cluster</name>
        <dbReference type="ChEBI" id="CHEBI:190135"/>
    </cofactor>
</comment>
<comment type="cofactor">
    <cofactor evidence="16">
        <name>[4Fe-4S] cluster</name>
        <dbReference type="ChEBI" id="CHEBI:49883"/>
    </cofactor>
    <text evidence="16">Binds 1 [4Fe-4S] cluster per subunit.</text>
</comment>
<feature type="binding site" evidence="16">
    <location>
        <position position="634"/>
    </location>
    <ligand>
        <name>[4Fe-4S] cluster</name>
        <dbReference type="ChEBI" id="CHEBI:49883"/>
    </ligand>
</feature>
<dbReference type="Pfam" id="PF04324">
    <property type="entry name" value="Fer2_BFD"/>
    <property type="match status" value="1"/>
</dbReference>
<gene>
    <name evidence="18" type="primary">nirB</name>
    <name evidence="18" type="ORF">K8G79_02645</name>
</gene>
<comment type="similarity">
    <text evidence="3">Belongs to the nitrite and sulfite reductase 4Fe-4S domain family.</text>
</comment>
<evidence type="ECO:0000256" key="14">
    <source>
        <dbReference type="ARBA" id="ARBA00034078"/>
    </source>
</evidence>
<feature type="binding site" description="axial binding residue" evidence="16">
    <location>
        <position position="678"/>
    </location>
    <ligand>
        <name>siroheme</name>
        <dbReference type="ChEBI" id="CHEBI:60052"/>
    </ligand>
    <ligandPart>
        <name>Fe</name>
        <dbReference type="ChEBI" id="CHEBI:18248"/>
    </ligandPart>
</feature>
<dbReference type="InterPro" id="IPR012748">
    <property type="entry name" value="Rieske-like_NirD"/>
</dbReference>
<keyword evidence="9 15" id="KW-0274">FAD</keyword>
<dbReference type="InterPro" id="IPR016156">
    <property type="entry name" value="FAD/NAD-linked_Rdtase_dimer_sf"/>
</dbReference>
<dbReference type="InterPro" id="IPR006066">
    <property type="entry name" value="NO2/SO3_Rdtase_FeS/sirohaem_BS"/>
</dbReference>
<keyword evidence="12 16" id="KW-0411">Iron-sulfur</keyword>
<dbReference type="InterPro" id="IPR036922">
    <property type="entry name" value="Rieske_2Fe-2S_sf"/>
</dbReference>
<dbReference type="InterPro" id="IPR045854">
    <property type="entry name" value="NO2/SO3_Rdtase_4Fe4S_sf"/>
</dbReference>
<dbReference type="InterPro" id="IPR036136">
    <property type="entry name" value="Nit/Sulf_reduc_fer-like_dom_sf"/>
</dbReference>
<dbReference type="GO" id="GO:0051537">
    <property type="term" value="F:2 iron, 2 sulfur cluster binding"/>
    <property type="evidence" value="ECO:0007669"/>
    <property type="project" value="UniProtKB-KW"/>
</dbReference>
<evidence type="ECO:0000256" key="7">
    <source>
        <dbReference type="ARBA" id="ARBA00022714"/>
    </source>
</evidence>
<feature type="binding site" evidence="16">
    <location>
        <position position="640"/>
    </location>
    <ligand>
        <name>[4Fe-4S] cluster</name>
        <dbReference type="ChEBI" id="CHEBI:49883"/>
    </ligand>
</feature>
<dbReference type="GO" id="GO:0020037">
    <property type="term" value="F:heme binding"/>
    <property type="evidence" value="ECO:0007669"/>
    <property type="project" value="InterPro"/>
</dbReference>
<dbReference type="Pfam" id="PF13806">
    <property type="entry name" value="Rieske_2"/>
    <property type="match status" value="1"/>
</dbReference>
<dbReference type="PRINTS" id="PR00368">
    <property type="entry name" value="FADPNR"/>
</dbReference>
<keyword evidence="7" id="KW-0001">2Fe-2S</keyword>
<evidence type="ECO:0000256" key="8">
    <source>
        <dbReference type="ARBA" id="ARBA00022723"/>
    </source>
</evidence>
<dbReference type="InterPro" id="IPR012744">
    <property type="entry name" value="Nitri_red_NirB"/>
</dbReference>
<dbReference type="PROSITE" id="PS51296">
    <property type="entry name" value="RIESKE"/>
    <property type="match status" value="1"/>
</dbReference>
<dbReference type="FunFam" id="3.50.50.60:FF:000033">
    <property type="entry name" value="Nitrite reductase [NAD(P)H], large subunit"/>
    <property type="match status" value="1"/>
</dbReference>
<dbReference type="GO" id="GO:0050661">
    <property type="term" value="F:NADP binding"/>
    <property type="evidence" value="ECO:0007669"/>
    <property type="project" value="UniProtKB-UniRule"/>
</dbReference>
<evidence type="ECO:0000259" key="17">
    <source>
        <dbReference type="PROSITE" id="PS51296"/>
    </source>
</evidence>
<dbReference type="GO" id="GO:0042128">
    <property type="term" value="P:nitrate assimilation"/>
    <property type="evidence" value="ECO:0007669"/>
    <property type="project" value="UniProtKB-UniRule"/>
</dbReference>
<dbReference type="InterPro" id="IPR036188">
    <property type="entry name" value="FAD/NAD-bd_sf"/>
</dbReference>
<dbReference type="Pfam" id="PF18267">
    <property type="entry name" value="Rubredoxin_C"/>
    <property type="match status" value="1"/>
</dbReference>
<dbReference type="InterPro" id="IPR017121">
    <property type="entry name" value="Nitrite_Rdtase_lsu"/>
</dbReference>
<dbReference type="EMBL" id="JAIOIU010000031">
    <property type="protein sequence ID" value="MBZ0159035.1"/>
    <property type="molecule type" value="Genomic_DNA"/>
</dbReference>
<dbReference type="InterPro" id="IPR005117">
    <property type="entry name" value="NiRdtase/SiRdtase_haem-b_fer"/>
</dbReference>
<dbReference type="GO" id="GO:0050660">
    <property type="term" value="F:flavin adenine dinucleotide binding"/>
    <property type="evidence" value="ECO:0007669"/>
    <property type="project" value="UniProtKB-UniRule"/>
</dbReference>
<dbReference type="Pfam" id="PF01077">
    <property type="entry name" value="NIR_SIR"/>
    <property type="match status" value="1"/>
</dbReference>
<evidence type="ECO:0000256" key="13">
    <source>
        <dbReference type="ARBA" id="ARBA00023063"/>
    </source>
</evidence>
<dbReference type="Gene3D" id="3.30.413.10">
    <property type="entry name" value="Sulfite Reductase Hemoprotein, domain 1"/>
    <property type="match status" value="1"/>
</dbReference>
<keyword evidence="11 16" id="KW-0408">Iron</keyword>
<dbReference type="InterPro" id="IPR023753">
    <property type="entry name" value="FAD/NAD-binding_dom"/>
</dbReference>
<dbReference type="InterPro" id="IPR041854">
    <property type="entry name" value="BFD-like_2Fe2S-bd_dom_sf"/>
</dbReference>
<name>A0AAJ1AG41_9BACT</name>
<dbReference type="Gene3D" id="1.10.10.1100">
    <property type="entry name" value="BFD-like [2Fe-2S]-binding domain"/>
    <property type="match status" value="1"/>
</dbReference>
<keyword evidence="10" id="KW-0560">Oxidoreductase</keyword>
<dbReference type="PRINTS" id="PR00411">
    <property type="entry name" value="PNDRDTASEI"/>
</dbReference>
<evidence type="ECO:0000256" key="10">
    <source>
        <dbReference type="ARBA" id="ARBA00023002"/>
    </source>
</evidence>
<evidence type="ECO:0000256" key="4">
    <source>
        <dbReference type="ARBA" id="ARBA00022485"/>
    </source>
</evidence>
<evidence type="ECO:0000256" key="2">
    <source>
        <dbReference type="ARBA" id="ARBA00005096"/>
    </source>
</evidence>
<dbReference type="PRINTS" id="PR00397">
    <property type="entry name" value="SIROHAEM"/>
</dbReference>
<feature type="domain" description="Rieske" evidence="17">
    <location>
        <begin position="812"/>
        <end position="905"/>
    </location>
</feature>
<dbReference type="GO" id="GO:0051539">
    <property type="term" value="F:4 iron, 4 sulfur cluster binding"/>
    <property type="evidence" value="ECO:0007669"/>
    <property type="project" value="UniProtKB-KW"/>
</dbReference>
<dbReference type="InterPro" id="IPR041575">
    <property type="entry name" value="Rubredoxin_C"/>
</dbReference>
<dbReference type="Gene3D" id="3.50.50.60">
    <property type="entry name" value="FAD/NAD(P)-binding domain"/>
    <property type="match status" value="2"/>
</dbReference>
<feature type="binding site" evidence="16">
    <location>
        <position position="678"/>
    </location>
    <ligand>
        <name>[4Fe-4S] cluster</name>
        <dbReference type="ChEBI" id="CHEBI:49883"/>
    </ligand>
</feature>
<evidence type="ECO:0000256" key="6">
    <source>
        <dbReference type="ARBA" id="ARBA00022630"/>
    </source>
</evidence>
<sequence length="908" mass="98713">MEKLRKLVVIGNGMAGAKVVQEILSRDRERFHVVMFGTEPYGNYDRTLLSDVLTGAKDAKGIFLNSLDWYRDHGITLHAGVTATAIDRDNKVVRGSGGVEESYDTLIIATGSRPFVPPVDGSEKTGVFVYRTLDDCQAIEAYARGCRRAAVIGGGLLGLEAARGLLSLGLEVTVVEMMPWLMAQQLDTEGGALLRQMMEQMDVQVLLEKTTTRVLGEKRVTGLEFRDGTALDTDMVVVSCGIRPNAELAGASGLAVDRGILVNDQMQTSDPDIYAVGECVQHRGKLYGLVAPLYEQARVAAEYLAGSFSNVEYQGSKPVSKLKVMGVQLVSIGETSPADPQDEVVSYIEPARGVYKKMVIRENRLVGTILLGETDTAGVLTQMFLLGAELPERRADLLFGTSTGAPILSVFDLPDHAQICHCHGVSKGQIKEAIEFGKCRSVSQIGVHTRAGTSCGGCKKLIEQLLEVYAGEVAEDPTEHWYVPSLPMTKPELVAAIKAKELKSVSAVFRELNGGQEEPSHKTALASLLKTIWNGEYEDERDARFINDRVHANIQKDGTFSVVPRIDGGITSPAQLRRIADVAEKYQIAAVKLTGGQRIALAGARKEQLPDIWKDLDMPSGHAYAKAVRSCKTCVGSDFCRFGLGDSVALGIKVEQRFKGIETPHKMKLSVSGCPRNCAEATIKDVGVVAIEGGWQIYVGGGAGTRVRAADLLCTVATHEEVLKYMGRFIQYYREHGKYMERAYGVVERFGIERLRELLIKDVDGIGERLDAEIERAVEAYTDPWAEANEPVHPAQFSEPVRVDEEVKGIPLGPVDAIALGQGRNYVVDGCGIAVFRQRDGQLFATQQTCPHRGGPLADGIIGDGKVICPLHARKFDLKTGESVDGDCCTIQTYPIRSEEGEIVLAKG</sequence>
<dbReference type="SUPFAM" id="SSF51905">
    <property type="entry name" value="FAD/NAD(P)-binding domain"/>
    <property type="match status" value="2"/>
</dbReference>
<comment type="cofactor">
    <cofactor evidence="1 15">
        <name>FAD</name>
        <dbReference type="ChEBI" id="CHEBI:57692"/>
    </cofactor>
</comment>
<comment type="caution">
    <text evidence="18">The sequence shown here is derived from an EMBL/GenBank/DDBJ whole genome shotgun (WGS) entry which is preliminary data.</text>
</comment>
<dbReference type="PROSITE" id="PS00365">
    <property type="entry name" value="NIR_SIR"/>
    <property type="match status" value="1"/>
</dbReference>
<comment type="pathway">
    <text evidence="2">Nitrogen metabolism; nitrate reduction (assimilation).</text>
</comment>
<dbReference type="PANTHER" id="PTHR43809">
    <property type="entry name" value="NITRITE REDUCTASE (NADH) LARGE SUBUNIT"/>
    <property type="match status" value="1"/>
</dbReference>
<evidence type="ECO:0000256" key="12">
    <source>
        <dbReference type="ARBA" id="ARBA00023014"/>
    </source>
</evidence>
<dbReference type="NCBIfam" id="TIGR02378">
    <property type="entry name" value="nirD_assim_sml"/>
    <property type="match status" value="1"/>
</dbReference>